<protein>
    <submittedName>
        <fullName evidence="1">Uncharacterized protein</fullName>
    </submittedName>
</protein>
<reference evidence="1 2" key="1">
    <citation type="journal article" date="2020" name="Nature">
        <title>Bacterial chemolithoautotrophy via manganese oxidation.</title>
        <authorList>
            <person name="Yu H."/>
            <person name="Leadbetter J.R."/>
        </authorList>
    </citation>
    <scope>NUCLEOTIDE SEQUENCE [LARGE SCALE GENOMIC DNA]</scope>
    <source>
        <strain evidence="1 2">Mn-1</strain>
    </source>
</reference>
<accession>A0A7X6DMZ2</accession>
<keyword evidence="2" id="KW-1185">Reference proteome</keyword>
<proteinExistence type="predicted"/>
<comment type="caution">
    <text evidence="1">The sequence shown here is derived from an EMBL/GenBank/DDBJ whole genome shotgun (WGS) entry which is preliminary data.</text>
</comment>
<dbReference type="Proteomes" id="UP000534783">
    <property type="component" value="Unassembled WGS sequence"/>
</dbReference>
<name>A0A7X6DMZ2_9BACT</name>
<dbReference type="AlphaFoldDB" id="A0A7X6DMZ2"/>
<evidence type="ECO:0000313" key="2">
    <source>
        <dbReference type="Proteomes" id="UP000534783"/>
    </source>
</evidence>
<gene>
    <name evidence="1" type="ORF">MNODULE_05575</name>
</gene>
<sequence>MIEEKRDHNTGARHPEAVGELISALREMLGYAEARNTDKRARSVYLKFSRLTLEMWMEKARAALSKAEAPAADASIAKLELPLPPQDDAGHQVIYDISSGQPGFRCHRCKDTMIRPPDMSDEMWNEAVEVFKRQHGVI</sequence>
<evidence type="ECO:0000313" key="1">
    <source>
        <dbReference type="EMBL" id="NKE70213.1"/>
    </source>
</evidence>
<dbReference type="RefSeq" id="WP_168058478.1">
    <property type="nucleotide sequence ID" value="NZ_VTOW01000001.1"/>
</dbReference>
<dbReference type="EMBL" id="VTOW01000001">
    <property type="protein sequence ID" value="NKE70213.1"/>
    <property type="molecule type" value="Genomic_DNA"/>
</dbReference>
<organism evidence="1 2">
    <name type="scientific">Candidatus Manganitrophus noduliformans</name>
    <dbReference type="NCBI Taxonomy" id="2606439"/>
    <lineage>
        <taxon>Bacteria</taxon>
        <taxon>Pseudomonadati</taxon>
        <taxon>Nitrospirota</taxon>
        <taxon>Nitrospiria</taxon>
        <taxon>Candidatus Troglogloeales</taxon>
        <taxon>Candidatus Manganitrophaceae</taxon>
        <taxon>Candidatus Manganitrophus</taxon>
    </lineage>
</organism>